<dbReference type="BioCyc" id="DPIE1322246:BN4_RS05940-MONOMER"/>
<protein>
    <recommendedName>
        <fullName evidence="1">Molybdopterin molybdenumtransferase</fullName>
        <ecNumber evidence="1">2.10.1.1</ecNumber>
    </recommendedName>
</protein>
<sequence>MEKIAVEKAVGSVLAHDLTRIVKGKSKGVAFRKGHVVGESDIPVLKDMGKNHLYVFELSDNALHENDGAVFLATLLEGPHVERAEPAEGKVSLFSSCTGLLDIDVELLKRVNGAEGVIVATRHTDSIVQKGDMLAGVKIIPLTIGKEVLSDIERSVVREGTPLVQVRPFHPLKVGLIMTGSEVFEGRIKDTFSDVIEQKIASLGGQVVKKIYAPDERDFLHDKAEMVMAEDVDLLVFAGGMSVDPDDLTPSVIAHFATDIITYGSPVLPGAMFMMAYRESLPIIGVPACGMFHKTTMLDLVLPRLFAKDRISGDFIVNKAHGGLCLNCPECLYPHCPFGK</sequence>
<comment type="similarity">
    <text evidence="1">Belongs to the MoeA family.</text>
</comment>
<dbReference type="EC" id="2.10.1.1" evidence="1"/>
<comment type="function">
    <text evidence="1">Catalyzes the insertion of molybdate into adenylated molybdopterin with the concomitant release of AMP.</text>
</comment>
<dbReference type="GO" id="GO:0006777">
    <property type="term" value="P:Mo-molybdopterin cofactor biosynthetic process"/>
    <property type="evidence" value="ECO:0007669"/>
    <property type="project" value="UniProtKB-UniRule"/>
</dbReference>
<keyword evidence="1" id="KW-0479">Metal-binding</keyword>
<dbReference type="InterPro" id="IPR036425">
    <property type="entry name" value="MoaB/Mog-like_dom_sf"/>
</dbReference>
<dbReference type="GO" id="GO:0046872">
    <property type="term" value="F:metal ion binding"/>
    <property type="evidence" value="ECO:0007669"/>
    <property type="project" value="UniProtKB-UniRule"/>
</dbReference>
<evidence type="ECO:0000256" key="1">
    <source>
        <dbReference type="RuleBase" id="RU365090"/>
    </source>
</evidence>
<dbReference type="RefSeq" id="WP_015414466.1">
    <property type="nucleotide sequence ID" value="NC_020409.1"/>
</dbReference>
<gene>
    <name evidence="3" type="ordered locus">BN4_11181</name>
</gene>
<keyword evidence="1" id="KW-0808">Transferase</keyword>
<comment type="pathway">
    <text evidence="1">Cofactor biosynthesis; molybdopterin biosynthesis.</text>
</comment>
<dbReference type="SMART" id="SM00852">
    <property type="entry name" value="MoCF_biosynth"/>
    <property type="match status" value="1"/>
</dbReference>
<dbReference type="STRING" id="1322246.BN4_11181"/>
<evidence type="ECO:0000313" key="3">
    <source>
        <dbReference type="EMBL" id="CCH48418.1"/>
    </source>
</evidence>
<keyword evidence="1" id="KW-0500">Molybdenum</keyword>
<comment type="cofactor">
    <cofactor evidence="1">
        <name>Mg(2+)</name>
        <dbReference type="ChEBI" id="CHEBI:18420"/>
    </cofactor>
</comment>
<dbReference type="CDD" id="cd03522">
    <property type="entry name" value="MoeA_like"/>
    <property type="match status" value="1"/>
</dbReference>
<accession>M1WVG3</accession>
<organism evidence="3 4">
    <name type="scientific">Pseudodesulfovibrio piezophilus (strain DSM 21447 / JCM 15486 / C1TLV30)</name>
    <name type="common">Desulfovibrio piezophilus</name>
    <dbReference type="NCBI Taxonomy" id="1322246"/>
    <lineage>
        <taxon>Bacteria</taxon>
        <taxon>Pseudomonadati</taxon>
        <taxon>Thermodesulfobacteriota</taxon>
        <taxon>Desulfovibrionia</taxon>
        <taxon>Desulfovibrionales</taxon>
        <taxon>Desulfovibrionaceae</taxon>
    </lineage>
</organism>
<dbReference type="PANTHER" id="PTHR10192">
    <property type="entry name" value="MOLYBDOPTERIN BIOSYNTHESIS PROTEIN"/>
    <property type="match status" value="1"/>
</dbReference>
<dbReference type="InterPro" id="IPR001453">
    <property type="entry name" value="MoaB/Mog_dom"/>
</dbReference>
<name>M1WVG3_PSEP2</name>
<proteinExistence type="inferred from homology"/>
<dbReference type="UniPathway" id="UPA00344"/>
<dbReference type="Proteomes" id="UP000011724">
    <property type="component" value="Chromosome"/>
</dbReference>
<dbReference type="Pfam" id="PF00994">
    <property type="entry name" value="MoCF_biosynth"/>
    <property type="match status" value="1"/>
</dbReference>
<dbReference type="PATRIC" id="fig|879567.3.peg.1218"/>
<dbReference type="GO" id="GO:0061599">
    <property type="term" value="F:molybdopterin molybdotransferase activity"/>
    <property type="evidence" value="ECO:0007669"/>
    <property type="project" value="UniProtKB-UniRule"/>
</dbReference>
<reference evidence="3 4" key="1">
    <citation type="journal article" date="2013" name="PLoS ONE">
        <title>The first genomic and proteomic characterization of a deep-sea sulfate reducer: insights into the piezophilic lifestyle of Desulfovibrio piezophilus.</title>
        <authorList>
            <person name="Pradel N."/>
            <person name="Ji B."/>
            <person name="Gimenez G."/>
            <person name="Talla E."/>
            <person name="Lenoble P."/>
            <person name="Garel M."/>
            <person name="Tamburini C."/>
            <person name="Fourquet P."/>
            <person name="Lebrun R."/>
            <person name="Bertin P."/>
            <person name="Denis Y."/>
            <person name="Pophillat M."/>
            <person name="Barbe V."/>
            <person name="Ollivier B."/>
            <person name="Dolla A."/>
        </authorList>
    </citation>
    <scope>NUCLEOTIDE SEQUENCE [LARGE SCALE GENOMIC DNA]</scope>
    <source>
        <strain evidence="4">DSM 10523 / SB164P1</strain>
    </source>
</reference>
<dbReference type="Gene3D" id="3.40.980.10">
    <property type="entry name" value="MoaB/Mog-like domain"/>
    <property type="match status" value="1"/>
</dbReference>
<dbReference type="InterPro" id="IPR038987">
    <property type="entry name" value="MoeA-like"/>
</dbReference>
<comment type="catalytic activity">
    <reaction evidence="1">
        <text>adenylyl-molybdopterin + molybdate = Mo-molybdopterin + AMP + H(+)</text>
        <dbReference type="Rhea" id="RHEA:35047"/>
        <dbReference type="ChEBI" id="CHEBI:15378"/>
        <dbReference type="ChEBI" id="CHEBI:36264"/>
        <dbReference type="ChEBI" id="CHEBI:62727"/>
        <dbReference type="ChEBI" id="CHEBI:71302"/>
        <dbReference type="ChEBI" id="CHEBI:456215"/>
    </reaction>
</comment>
<dbReference type="PANTHER" id="PTHR10192:SF28">
    <property type="entry name" value="MOLYBDOPTERIN MOLYBDENUMTRANSFERASE"/>
    <property type="match status" value="1"/>
</dbReference>
<dbReference type="HOGENOM" id="CLU_068847_1_0_7"/>
<reference evidence="4" key="2">
    <citation type="journal article" date="2013" name="Stand. Genomic Sci.">
        <title>Complete genome sequence of Desulfocapsa sulfexigens, a marine deltaproteobacterium specialized in disproportionating inorganic sulfur compounds.</title>
        <authorList>
            <person name="Finster K.W."/>
            <person name="Kjeldsen K.U."/>
            <person name="Kube M."/>
            <person name="Reinhardt R."/>
            <person name="Mussmann M."/>
            <person name="Amann R."/>
            <person name="Schreiber L."/>
        </authorList>
    </citation>
    <scope>NUCLEOTIDE SEQUENCE [LARGE SCALE GENOMIC DNA]</scope>
    <source>
        <strain evidence="4">DSM 10523 / SB164P1</strain>
    </source>
</reference>
<dbReference type="EMBL" id="FO203427">
    <property type="protein sequence ID" value="CCH48418.1"/>
    <property type="molecule type" value="Genomic_DNA"/>
</dbReference>
<keyword evidence="4" id="KW-1185">Reference proteome</keyword>
<dbReference type="KEGG" id="dpi:BN4_11181"/>
<dbReference type="AlphaFoldDB" id="M1WVG3"/>
<feature type="domain" description="MoaB/Mog" evidence="2">
    <location>
        <begin position="175"/>
        <end position="307"/>
    </location>
</feature>
<dbReference type="GO" id="GO:0005829">
    <property type="term" value="C:cytosol"/>
    <property type="evidence" value="ECO:0007669"/>
    <property type="project" value="TreeGrafter"/>
</dbReference>
<keyword evidence="1" id="KW-0460">Magnesium</keyword>
<dbReference type="OrthoDB" id="9767940at2"/>
<keyword evidence="1" id="KW-0501">Molybdenum cofactor biosynthesis</keyword>
<evidence type="ECO:0000313" key="4">
    <source>
        <dbReference type="Proteomes" id="UP000011724"/>
    </source>
</evidence>
<dbReference type="SUPFAM" id="SSF53218">
    <property type="entry name" value="Molybdenum cofactor biosynthesis proteins"/>
    <property type="match status" value="1"/>
</dbReference>
<evidence type="ECO:0000259" key="2">
    <source>
        <dbReference type="SMART" id="SM00852"/>
    </source>
</evidence>
<dbReference type="eggNOG" id="COG0303">
    <property type="taxonomic scope" value="Bacteria"/>
</dbReference>